<sequence length="602" mass="67815">MAFSKVNIEKFIDKNDFNMWKIKMEALLITQGLRDAIEPKTKEGKEVSSSKTLEEVTEIHKKAKSTIILNLGDSVIREVAKEKIVAGLWAKLESLYMTKSLANILYIKKKMFTLRMVEGTSLEYHIDEFNKVCDTLETIDAALDDEGKALLLIISLLKTYQNLVDALMYGHFKRDCPEKKNKPKDSRNQSGGAAVVEEEGYESASVCVATENNQKGIARHRTVRMTPQQNGLAERMNTTLMKKVRCMLIQSKPPKNLWVEILLTACYLVNLSPSTIIEFKTPFEKWLGKPVDYGILKAFGCPAYVHISQGKLALRALKAIFIGYPEGVKGFKVWCTGLNLLKCIMSIDVVFNEGSLVRKSNAPVVETEKSRPADKLEFEVEPFIFRNKTEAVDSDDMLVACKDRKKIDKLKMLLNSEFEMKDLGYAKKILGMKIRSNRSKGTMFLSQEKYLKKVLEVFDMSNAKPVQQPLASHFKLSNLQCPQTKAEKQDMENGPYANAVGSLMYVDSDYAGDLDIRRSLTGYIFMLNDCAVNWKTTLQSVVALSTTEAEYTVATEAVKEALRLKGLVTELGLYQKSVSVHCDSSTAINLCKTLHTMRRPNT</sequence>
<gene>
    <name evidence="1" type="ORF">KPL71_008952</name>
</gene>
<dbReference type="Proteomes" id="UP000829398">
    <property type="component" value="Chromosome 3"/>
</dbReference>
<evidence type="ECO:0000313" key="2">
    <source>
        <dbReference type="Proteomes" id="UP000829398"/>
    </source>
</evidence>
<keyword evidence="2" id="KW-1185">Reference proteome</keyword>
<organism evidence="1 2">
    <name type="scientific">Citrus sinensis</name>
    <name type="common">Sweet orange</name>
    <name type="synonym">Citrus aurantium var. sinensis</name>
    <dbReference type="NCBI Taxonomy" id="2711"/>
    <lineage>
        <taxon>Eukaryota</taxon>
        <taxon>Viridiplantae</taxon>
        <taxon>Streptophyta</taxon>
        <taxon>Embryophyta</taxon>
        <taxon>Tracheophyta</taxon>
        <taxon>Spermatophyta</taxon>
        <taxon>Magnoliopsida</taxon>
        <taxon>eudicotyledons</taxon>
        <taxon>Gunneridae</taxon>
        <taxon>Pentapetalae</taxon>
        <taxon>rosids</taxon>
        <taxon>malvids</taxon>
        <taxon>Sapindales</taxon>
        <taxon>Rutaceae</taxon>
        <taxon>Aurantioideae</taxon>
        <taxon>Citrus</taxon>
    </lineage>
</organism>
<dbReference type="EMBL" id="CM039172">
    <property type="protein sequence ID" value="KAH9782564.1"/>
    <property type="molecule type" value="Genomic_DNA"/>
</dbReference>
<proteinExistence type="predicted"/>
<accession>A0ACB8M9V0</accession>
<reference evidence="2" key="1">
    <citation type="journal article" date="2023" name="Hortic. Res.">
        <title>A chromosome-level phased genome enabling allele-level studies in sweet orange: a case study on citrus Huanglongbing tolerance.</title>
        <authorList>
            <person name="Wu B."/>
            <person name="Yu Q."/>
            <person name="Deng Z."/>
            <person name="Duan Y."/>
            <person name="Luo F."/>
            <person name="Gmitter F. Jr."/>
        </authorList>
    </citation>
    <scope>NUCLEOTIDE SEQUENCE [LARGE SCALE GENOMIC DNA]</scope>
    <source>
        <strain evidence="2">cv. Valencia</strain>
    </source>
</reference>
<protein>
    <submittedName>
        <fullName evidence="1">Integrase catalytic domain-containing protein</fullName>
    </submittedName>
</protein>
<evidence type="ECO:0000313" key="1">
    <source>
        <dbReference type="EMBL" id="KAH9782564.1"/>
    </source>
</evidence>
<name>A0ACB8M9V0_CITSI</name>
<comment type="caution">
    <text evidence="1">The sequence shown here is derived from an EMBL/GenBank/DDBJ whole genome shotgun (WGS) entry which is preliminary data.</text>
</comment>